<dbReference type="Proteomes" id="UP001234178">
    <property type="component" value="Unassembled WGS sequence"/>
</dbReference>
<evidence type="ECO:0000313" key="2">
    <source>
        <dbReference type="Proteomes" id="UP001234178"/>
    </source>
</evidence>
<dbReference type="EMBL" id="JAOYFB010000036">
    <property type="protein sequence ID" value="KAK4018588.1"/>
    <property type="molecule type" value="Genomic_DNA"/>
</dbReference>
<sequence length="67" mass="8038">MHDEDQVLGYFTTENKDERRPDLCHFFSGSKLIKRIWKRKEVRKQYKYSDIIGNLCKVFHQGATNSM</sequence>
<proteinExistence type="predicted"/>
<evidence type="ECO:0000313" key="1">
    <source>
        <dbReference type="EMBL" id="KAK4018588.1"/>
    </source>
</evidence>
<keyword evidence="2" id="KW-1185">Reference proteome</keyword>
<comment type="caution">
    <text evidence="1">The sequence shown here is derived from an EMBL/GenBank/DDBJ whole genome shotgun (WGS) entry which is preliminary data.</text>
</comment>
<reference evidence="1 2" key="1">
    <citation type="journal article" date="2023" name="Nucleic Acids Res.">
        <title>The hologenome of Daphnia magna reveals possible DNA methylation and microbiome-mediated evolution of the host genome.</title>
        <authorList>
            <person name="Chaturvedi A."/>
            <person name="Li X."/>
            <person name="Dhandapani V."/>
            <person name="Marshall H."/>
            <person name="Kissane S."/>
            <person name="Cuenca-Cambronero M."/>
            <person name="Asole G."/>
            <person name="Calvet F."/>
            <person name="Ruiz-Romero M."/>
            <person name="Marangio P."/>
            <person name="Guigo R."/>
            <person name="Rago D."/>
            <person name="Mirbahai L."/>
            <person name="Eastwood N."/>
            <person name="Colbourne J.K."/>
            <person name="Zhou J."/>
            <person name="Mallon E."/>
            <person name="Orsini L."/>
        </authorList>
    </citation>
    <scope>NUCLEOTIDE SEQUENCE [LARGE SCALE GENOMIC DNA]</scope>
    <source>
        <strain evidence="1">LRV0_1</strain>
    </source>
</reference>
<name>A0ABR0A0A2_9CRUS</name>
<accession>A0ABR0A0A2</accession>
<organism evidence="1 2">
    <name type="scientific">Daphnia magna</name>
    <dbReference type="NCBI Taxonomy" id="35525"/>
    <lineage>
        <taxon>Eukaryota</taxon>
        <taxon>Metazoa</taxon>
        <taxon>Ecdysozoa</taxon>
        <taxon>Arthropoda</taxon>
        <taxon>Crustacea</taxon>
        <taxon>Branchiopoda</taxon>
        <taxon>Diplostraca</taxon>
        <taxon>Cladocera</taxon>
        <taxon>Anomopoda</taxon>
        <taxon>Daphniidae</taxon>
        <taxon>Daphnia</taxon>
    </lineage>
</organism>
<protein>
    <submittedName>
        <fullName evidence="1">Uncharacterized protein</fullName>
    </submittedName>
</protein>
<gene>
    <name evidence="1" type="ORF">OUZ56_000634</name>
</gene>